<evidence type="ECO:0000259" key="2">
    <source>
        <dbReference type="Pfam" id="PF20530"/>
    </source>
</evidence>
<proteinExistence type="predicted"/>
<feature type="domain" description="DUF6745" evidence="2">
    <location>
        <begin position="213"/>
        <end position="275"/>
    </location>
</feature>
<evidence type="ECO:0000313" key="4">
    <source>
        <dbReference type="Proteomes" id="UP000611640"/>
    </source>
</evidence>
<dbReference type="EMBL" id="AP023355">
    <property type="protein sequence ID" value="BCJ37013.1"/>
    <property type="molecule type" value="Genomic_DNA"/>
</dbReference>
<reference evidence="3 4" key="1">
    <citation type="submission" date="2020-08" db="EMBL/GenBank/DDBJ databases">
        <title>Whole genome shotgun sequence of Actinocatenispora thailandica NBRC 105041.</title>
        <authorList>
            <person name="Komaki H."/>
            <person name="Tamura T."/>
        </authorList>
    </citation>
    <scope>NUCLEOTIDE SEQUENCE [LARGE SCALE GENOMIC DNA]</scope>
    <source>
        <strain evidence="3 4">NBRC 105041</strain>
    </source>
</reference>
<keyword evidence="4" id="KW-1185">Reference proteome</keyword>
<evidence type="ECO:0000256" key="1">
    <source>
        <dbReference type="SAM" id="MobiDB-lite"/>
    </source>
</evidence>
<organism evidence="3 4">
    <name type="scientific">Actinocatenispora thailandica</name>
    <dbReference type="NCBI Taxonomy" id="227318"/>
    <lineage>
        <taxon>Bacteria</taxon>
        <taxon>Bacillati</taxon>
        <taxon>Actinomycetota</taxon>
        <taxon>Actinomycetes</taxon>
        <taxon>Micromonosporales</taxon>
        <taxon>Micromonosporaceae</taxon>
        <taxon>Actinocatenispora</taxon>
    </lineage>
</organism>
<protein>
    <recommendedName>
        <fullName evidence="2">DUF6745 domain-containing protein</fullName>
    </recommendedName>
</protein>
<feature type="region of interest" description="Disordered" evidence="1">
    <location>
        <begin position="137"/>
        <end position="161"/>
    </location>
</feature>
<dbReference type="InterPro" id="IPR046633">
    <property type="entry name" value="DUF6745"/>
</dbReference>
<dbReference type="AlphaFoldDB" id="A0A7R7HZD7"/>
<sequence length="303" mass="33208">MSAPARLDAALRSPVSRTIAAGLPPGTADGPRSGAGSSLRLWQEAVDIRQEWLGHALRTDPADRPTAERALSRIYARIGRPVPRFHWADSPHAALPYLDGLPTIDDLYQVIRRPGAVSPPLASDLAMAASGLRGALSASVDRGDPELAPARRPKSKDPWPMLPPRDALAAGTPLNVVLHRSVHAALQRSVATGLRQPIHTALAAGLPLPVCWYGQHDVPWIGYYDMLRRVGLARYQPGPLEQLADWADLARSCGWWWPGERVCVLTERPETLRTEPIQGAWHDELRLRPGGVAYRDGWHPLLH</sequence>
<dbReference type="KEGG" id="atl:Athai_45160"/>
<accession>A0A7R7HZD7</accession>
<dbReference type="Pfam" id="PF20530">
    <property type="entry name" value="DUF6745"/>
    <property type="match status" value="1"/>
</dbReference>
<dbReference type="Proteomes" id="UP000611640">
    <property type="component" value="Chromosome"/>
</dbReference>
<evidence type="ECO:0000313" key="3">
    <source>
        <dbReference type="EMBL" id="BCJ37013.1"/>
    </source>
</evidence>
<name>A0A7R7HZD7_9ACTN</name>
<gene>
    <name evidence="3" type="ORF">Athai_45160</name>
</gene>